<comment type="caution">
    <text evidence="8">The sequence shown here is derived from an EMBL/GenBank/DDBJ whole genome shotgun (WGS) entry which is preliminary data.</text>
</comment>
<dbReference type="AlphaFoldDB" id="A0A4R7NRQ4"/>
<dbReference type="InterPro" id="IPR051313">
    <property type="entry name" value="Bact_iron-sidero_bind"/>
</dbReference>
<accession>A0A4R7NRQ4</accession>
<dbReference type="InterPro" id="IPR002491">
    <property type="entry name" value="ABC_transptr_periplasmic_BD"/>
</dbReference>
<evidence type="ECO:0000256" key="3">
    <source>
        <dbReference type="ARBA" id="ARBA00022448"/>
    </source>
</evidence>
<name>A0A4R7NRQ4_9GAMM</name>
<dbReference type="SUPFAM" id="SSF53807">
    <property type="entry name" value="Helical backbone' metal receptor"/>
    <property type="match status" value="1"/>
</dbReference>
<comment type="subcellular location">
    <subcellularLocation>
        <location evidence="1">Cell envelope</location>
    </subcellularLocation>
</comment>
<evidence type="ECO:0000256" key="2">
    <source>
        <dbReference type="ARBA" id="ARBA00008814"/>
    </source>
</evidence>
<dbReference type="PANTHER" id="PTHR30532:SF1">
    <property type="entry name" value="IRON(3+)-HYDROXAMATE-BINDING PROTEIN FHUD"/>
    <property type="match status" value="1"/>
</dbReference>
<evidence type="ECO:0000256" key="1">
    <source>
        <dbReference type="ARBA" id="ARBA00004196"/>
    </source>
</evidence>
<feature type="chain" id="PRO_5020387610" evidence="6">
    <location>
        <begin position="26"/>
        <end position="312"/>
    </location>
</feature>
<reference evidence="8 9" key="1">
    <citation type="submission" date="2019-03" db="EMBL/GenBank/DDBJ databases">
        <title>Genomic Encyclopedia of Type Strains, Phase IV (KMG-IV): sequencing the most valuable type-strain genomes for metagenomic binning, comparative biology and taxonomic classification.</title>
        <authorList>
            <person name="Goeker M."/>
        </authorList>
    </citation>
    <scope>NUCLEOTIDE SEQUENCE [LARGE SCALE GENOMIC DNA]</scope>
    <source>
        <strain evidence="8 9">DSM 6770</strain>
    </source>
</reference>
<evidence type="ECO:0000259" key="7">
    <source>
        <dbReference type="PROSITE" id="PS50983"/>
    </source>
</evidence>
<feature type="signal peptide" evidence="6">
    <location>
        <begin position="1"/>
        <end position="25"/>
    </location>
</feature>
<keyword evidence="9" id="KW-1185">Reference proteome</keyword>
<evidence type="ECO:0000313" key="9">
    <source>
        <dbReference type="Proteomes" id="UP000295380"/>
    </source>
</evidence>
<sequence>MKHHHGIAYRSIAKKCILLSTILFACVLIGNASMASDEGDEVSLATFDFAIAETLNALGHPPTFISGLQGYETYSRQPGIIPSSINLGYRHLPNLELLASDPPKYILISPPAHVSLIPKLRKIATVKEYPLYKNYDGKSHKSHWQIIEELTRELGRLTADPTAAEKYISQTNKRFDELKKHLKDVSSPLLIVRLMDERHARVYGHGSVEGMVLKRLGLENAWKDKLGKWGLATVSAKALLPIDAKVIFLDSPYDPPGGQERILNQGLWKHWPSIKRNDYAILSLDYWSWGGFPSARRFAESLADCLPHSPLS</sequence>
<dbReference type="PROSITE" id="PS50983">
    <property type="entry name" value="FE_B12_PBP"/>
    <property type="match status" value="1"/>
</dbReference>
<dbReference type="PANTHER" id="PTHR30532">
    <property type="entry name" value="IRON III DICITRATE-BINDING PERIPLASMIC PROTEIN"/>
    <property type="match status" value="1"/>
</dbReference>
<evidence type="ECO:0000256" key="4">
    <source>
        <dbReference type="ARBA" id="ARBA00022496"/>
    </source>
</evidence>
<dbReference type="Pfam" id="PF01497">
    <property type="entry name" value="Peripla_BP_2"/>
    <property type="match status" value="1"/>
</dbReference>
<keyword evidence="3" id="KW-0813">Transport</keyword>
<feature type="domain" description="Fe/B12 periplasmic-binding" evidence="7">
    <location>
        <begin position="43"/>
        <end position="310"/>
    </location>
</feature>
<dbReference type="EMBL" id="SOBR01000002">
    <property type="protein sequence ID" value="TDU23557.1"/>
    <property type="molecule type" value="Genomic_DNA"/>
</dbReference>
<dbReference type="GO" id="GO:0030288">
    <property type="term" value="C:outer membrane-bounded periplasmic space"/>
    <property type="evidence" value="ECO:0007669"/>
    <property type="project" value="TreeGrafter"/>
</dbReference>
<organism evidence="8 9">
    <name type="scientific">Chromohalobacter marismortui</name>
    <dbReference type="NCBI Taxonomy" id="42055"/>
    <lineage>
        <taxon>Bacteria</taxon>
        <taxon>Pseudomonadati</taxon>
        <taxon>Pseudomonadota</taxon>
        <taxon>Gammaproteobacteria</taxon>
        <taxon>Oceanospirillales</taxon>
        <taxon>Halomonadaceae</taxon>
        <taxon>Chromohalobacter</taxon>
    </lineage>
</organism>
<gene>
    <name evidence="8" type="ORF">C8E00_10244</name>
</gene>
<dbReference type="Proteomes" id="UP000295380">
    <property type="component" value="Unassembled WGS sequence"/>
</dbReference>
<evidence type="ECO:0000256" key="5">
    <source>
        <dbReference type="ARBA" id="ARBA00022729"/>
    </source>
</evidence>
<dbReference type="PROSITE" id="PS51257">
    <property type="entry name" value="PROKAR_LIPOPROTEIN"/>
    <property type="match status" value="1"/>
</dbReference>
<dbReference type="GO" id="GO:1901678">
    <property type="term" value="P:iron coordination entity transport"/>
    <property type="evidence" value="ECO:0007669"/>
    <property type="project" value="UniProtKB-ARBA"/>
</dbReference>
<keyword evidence="4" id="KW-0408">Iron</keyword>
<proteinExistence type="inferred from homology"/>
<dbReference type="RefSeq" id="WP_166638241.1">
    <property type="nucleotide sequence ID" value="NZ_SOBR01000002.1"/>
</dbReference>
<evidence type="ECO:0000256" key="6">
    <source>
        <dbReference type="SAM" id="SignalP"/>
    </source>
</evidence>
<dbReference type="Gene3D" id="3.40.50.1980">
    <property type="entry name" value="Nitrogenase molybdenum iron protein domain"/>
    <property type="match status" value="2"/>
</dbReference>
<comment type="similarity">
    <text evidence="2">Belongs to the bacterial solute-binding protein 8 family.</text>
</comment>
<keyword evidence="4" id="KW-0406">Ion transport</keyword>
<evidence type="ECO:0000313" key="8">
    <source>
        <dbReference type="EMBL" id="TDU23557.1"/>
    </source>
</evidence>
<keyword evidence="5 6" id="KW-0732">Signal</keyword>
<keyword evidence="4" id="KW-0410">Iron transport</keyword>
<protein>
    <submittedName>
        <fullName evidence="8">Iron complex transport system substrate-binding protein</fullName>
    </submittedName>
</protein>
<dbReference type="PRINTS" id="PR01715">
    <property type="entry name" value="FERRIBNDNGPP"/>
</dbReference>